<comment type="similarity">
    <text evidence="1">Belongs to the NAD(P)-dependent epimerase/dehydratase family.</text>
</comment>
<sequence length="309" mass="33728">MKILVTGGCGFIGSHIMDLLICHGFETAAADDLSSGSLKYLAPHRGKTAFYPYSILSPEFEDAIKHFMPEAVIHLAAQVSVSRSVQNMVHDAEINILGSVKLIELAKKYGIKKIIYSSSAAVYGSPQFLPITTDHPLNPVSPYGISKMIVEKYLASSQSLFGIEYMVLRFANVYGPRQNSHGEGGVISVFINDMLQNKHPVIFGDGKNTRDFIFAGDVAEANLSALNSSTSGVVNISSGIETSINELAAKLQQLIGRNIQPKHQKPRAEDIRFSVLCNQSAVNSLNWKPAVTLDEGLRQTIAFYVHEKS</sequence>
<dbReference type="Gene3D" id="3.40.50.720">
    <property type="entry name" value="NAD(P)-binding Rossmann-like Domain"/>
    <property type="match status" value="1"/>
</dbReference>
<comment type="caution">
    <text evidence="3">The sequence shown here is derived from an EMBL/GenBank/DDBJ whole genome shotgun (WGS) entry which is preliminary data.</text>
</comment>
<dbReference type="Proteomes" id="UP000215059">
    <property type="component" value="Unassembled WGS sequence"/>
</dbReference>
<evidence type="ECO:0000256" key="1">
    <source>
        <dbReference type="ARBA" id="ARBA00007637"/>
    </source>
</evidence>
<dbReference type="EMBL" id="NOII01000001">
    <property type="protein sequence ID" value="OYD59147.1"/>
    <property type="molecule type" value="Genomic_DNA"/>
</dbReference>
<gene>
    <name evidence="3" type="ORF">CGZ90_04415</name>
</gene>
<accession>A0A235FDZ5</accession>
<dbReference type="PANTHER" id="PTHR43000">
    <property type="entry name" value="DTDP-D-GLUCOSE 4,6-DEHYDRATASE-RELATED"/>
    <property type="match status" value="1"/>
</dbReference>
<reference evidence="3 4" key="1">
    <citation type="submission" date="2017-07" db="EMBL/GenBank/DDBJ databases">
        <title>Fictibacillus sp. nov. GDSW-R2A3 Genome sequencing and assembly.</title>
        <authorList>
            <person name="Mayilraj S."/>
        </authorList>
    </citation>
    <scope>NUCLEOTIDE SEQUENCE [LARGE SCALE GENOMIC DNA]</scope>
    <source>
        <strain evidence="3 4">GDSW-R2A3</strain>
    </source>
</reference>
<protein>
    <recommendedName>
        <fullName evidence="2">NAD-dependent epimerase/dehydratase domain-containing protein</fullName>
    </recommendedName>
</protein>
<organism evidence="3 4">
    <name type="scientific">Fictibacillus aquaticus</name>
    <dbReference type="NCBI Taxonomy" id="2021314"/>
    <lineage>
        <taxon>Bacteria</taxon>
        <taxon>Bacillati</taxon>
        <taxon>Bacillota</taxon>
        <taxon>Bacilli</taxon>
        <taxon>Bacillales</taxon>
        <taxon>Fictibacillaceae</taxon>
        <taxon>Fictibacillus</taxon>
    </lineage>
</organism>
<proteinExistence type="inferred from homology"/>
<dbReference type="InterPro" id="IPR036291">
    <property type="entry name" value="NAD(P)-bd_dom_sf"/>
</dbReference>
<dbReference type="AlphaFoldDB" id="A0A235FDZ5"/>
<evidence type="ECO:0000259" key="2">
    <source>
        <dbReference type="Pfam" id="PF01370"/>
    </source>
</evidence>
<dbReference type="Gene3D" id="3.90.25.10">
    <property type="entry name" value="UDP-galactose 4-epimerase, domain 1"/>
    <property type="match status" value="1"/>
</dbReference>
<dbReference type="InterPro" id="IPR001509">
    <property type="entry name" value="Epimerase_deHydtase"/>
</dbReference>
<name>A0A235FDZ5_9BACL</name>
<evidence type="ECO:0000313" key="3">
    <source>
        <dbReference type="EMBL" id="OYD59147.1"/>
    </source>
</evidence>
<dbReference type="SUPFAM" id="SSF51735">
    <property type="entry name" value="NAD(P)-binding Rossmann-fold domains"/>
    <property type="match status" value="1"/>
</dbReference>
<evidence type="ECO:0000313" key="4">
    <source>
        <dbReference type="Proteomes" id="UP000215059"/>
    </source>
</evidence>
<dbReference type="RefSeq" id="WP_094251107.1">
    <property type="nucleotide sequence ID" value="NZ_JBHLXL010000001.1"/>
</dbReference>
<dbReference type="OrthoDB" id="9771073at2"/>
<keyword evidence="4" id="KW-1185">Reference proteome</keyword>
<dbReference type="Pfam" id="PF01370">
    <property type="entry name" value="Epimerase"/>
    <property type="match status" value="1"/>
</dbReference>
<feature type="domain" description="NAD-dependent epimerase/dehydratase" evidence="2">
    <location>
        <begin position="3"/>
        <end position="236"/>
    </location>
</feature>